<dbReference type="InterPro" id="IPR000914">
    <property type="entry name" value="SBP_5_dom"/>
</dbReference>
<gene>
    <name evidence="7" type="ORF">IQ266_10030</name>
</gene>
<comment type="caution">
    <text evidence="7">The sequence shown here is derived from an EMBL/GenBank/DDBJ whole genome shotgun (WGS) entry which is preliminary data.</text>
</comment>
<dbReference type="PANTHER" id="PTHR30290:SF10">
    <property type="entry name" value="PERIPLASMIC OLIGOPEPTIDE-BINDING PROTEIN-RELATED"/>
    <property type="match status" value="1"/>
</dbReference>
<dbReference type="SUPFAM" id="SSF53850">
    <property type="entry name" value="Periplasmic binding protein-like II"/>
    <property type="match status" value="1"/>
</dbReference>
<feature type="signal peptide" evidence="5">
    <location>
        <begin position="1"/>
        <end position="21"/>
    </location>
</feature>
<keyword evidence="4 5" id="KW-0732">Signal</keyword>
<dbReference type="PIRSF" id="PIRSF002741">
    <property type="entry name" value="MppA"/>
    <property type="match status" value="1"/>
</dbReference>
<dbReference type="Proteomes" id="UP000625316">
    <property type="component" value="Unassembled WGS sequence"/>
</dbReference>
<dbReference type="InterPro" id="IPR039424">
    <property type="entry name" value="SBP_5"/>
</dbReference>
<dbReference type="Pfam" id="PF00496">
    <property type="entry name" value="SBP_bac_5"/>
    <property type="match status" value="1"/>
</dbReference>
<dbReference type="EMBL" id="JADEXQ010000028">
    <property type="protein sequence ID" value="MBE9030065.1"/>
    <property type="molecule type" value="Genomic_DNA"/>
</dbReference>
<evidence type="ECO:0000256" key="2">
    <source>
        <dbReference type="ARBA" id="ARBA00005695"/>
    </source>
</evidence>
<evidence type="ECO:0000313" key="8">
    <source>
        <dbReference type="Proteomes" id="UP000625316"/>
    </source>
</evidence>
<accession>A0A928Z4A6</accession>
<dbReference type="CDD" id="cd08519">
    <property type="entry name" value="PBP2_NikA_DppA_OppA_like_20"/>
    <property type="match status" value="1"/>
</dbReference>
<sequence>MMKWWRSLVLFCLCAFLAVSCGQSTPTASPDGRIVLGTTATISTIDPADASSSFASMLLYNLSDRLYTYKLGTNDLEPQLATALPKVSADGLTYTIPLRQGVVFHDGTPFNAEAMAFSLNRLRENKGSAPVRLSEVEAVTASGEYELTIKLEKPFTAFPTLLTFTGACAVSPKAYKIEADAFQPKEFVGTGPYKLTKFGTDRIRMEAFDQYWGGKPANPGVDIQLLSGGANLYNSFRTGSIDLAIQGLAIEQIRNLRDDAENRGWQMIEQPGGSISVLVPNLRSAPLDKLEVRQALAAAVDRPLLQSRVFAGQIDPLYSLLPNHMKGQKPVFQAAYGDGKFEQAKARLQAAGFSTQNPAVIELWYRSNITNDQLAALTLKALIKKNLGDILKIELNSVESTTAYNRLEQGVYPTFILDWSGDYFDPDTYLYPFLECSKGNAETLCESGQSAAWGSFYFSDQANQLLAASRQEQDPAKRQKLLEQLQQIVATEVPFIPMWQGKDYLFVQKGITGASLEVTQKVPFWKLKKAS</sequence>
<name>A0A928Z4A6_9CYAN</name>
<dbReference type="InterPro" id="IPR030678">
    <property type="entry name" value="Peptide/Ni-bd"/>
</dbReference>
<feature type="domain" description="Solute-binding protein family 5" evidence="6">
    <location>
        <begin position="76"/>
        <end position="440"/>
    </location>
</feature>
<evidence type="ECO:0000256" key="5">
    <source>
        <dbReference type="SAM" id="SignalP"/>
    </source>
</evidence>
<dbReference type="AlphaFoldDB" id="A0A928Z4A6"/>
<organism evidence="7 8">
    <name type="scientific">Romeriopsis navalis LEGE 11480</name>
    <dbReference type="NCBI Taxonomy" id="2777977"/>
    <lineage>
        <taxon>Bacteria</taxon>
        <taxon>Bacillati</taxon>
        <taxon>Cyanobacteriota</taxon>
        <taxon>Cyanophyceae</taxon>
        <taxon>Leptolyngbyales</taxon>
        <taxon>Leptolyngbyaceae</taxon>
        <taxon>Romeriopsis</taxon>
        <taxon>Romeriopsis navalis</taxon>
    </lineage>
</organism>
<keyword evidence="8" id="KW-1185">Reference proteome</keyword>
<dbReference type="Gene3D" id="3.10.105.10">
    <property type="entry name" value="Dipeptide-binding Protein, Domain 3"/>
    <property type="match status" value="1"/>
</dbReference>
<dbReference type="Gene3D" id="3.40.190.10">
    <property type="entry name" value="Periplasmic binding protein-like II"/>
    <property type="match status" value="1"/>
</dbReference>
<dbReference type="GO" id="GO:0043190">
    <property type="term" value="C:ATP-binding cassette (ABC) transporter complex"/>
    <property type="evidence" value="ECO:0007669"/>
    <property type="project" value="InterPro"/>
</dbReference>
<evidence type="ECO:0000256" key="4">
    <source>
        <dbReference type="ARBA" id="ARBA00022729"/>
    </source>
</evidence>
<evidence type="ECO:0000313" key="7">
    <source>
        <dbReference type="EMBL" id="MBE9030065.1"/>
    </source>
</evidence>
<evidence type="ECO:0000256" key="3">
    <source>
        <dbReference type="ARBA" id="ARBA00022448"/>
    </source>
</evidence>
<dbReference type="PANTHER" id="PTHR30290">
    <property type="entry name" value="PERIPLASMIC BINDING COMPONENT OF ABC TRANSPORTER"/>
    <property type="match status" value="1"/>
</dbReference>
<comment type="similarity">
    <text evidence="2">Belongs to the bacterial solute-binding protein 5 family.</text>
</comment>
<protein>
    <submittedName>
        <fullName evidence="7">Peptide ABC transporter substrate-binding protein</fullName>
    </submittedName>
</protein>
<feature type="chain" id="PRO_5036812776" evidence="5">
    <location>
        <begin position="22"/>
        <end position="531"/>
    </location>
</feature>
<comment type="subcellular location">
    <subcellularLocation>
        <location evidence="1">Cell envelope</location>
    </subcellularLocation>
</comment>
<dbReference type="PROSITE" id="PS51257">
    <property type="entry name" value="PROKAR_LIPOPROTEIN"/>
    <property type="match status" value="1"/>
</dbReference>
<proteinExistence type="inferred from homology"/>
<dbReference type="GO" id="GO:0015833">
    <property type="term" value="P:peptide transport"/>
    <property type="evidence" value="ECO:0007669"/>
    <property type="project" value="TreeGrafter"/>
</dbReference>
<dbReference type="GO" id="GO:0030313">
    <property type="term" value="C:cell envelope"/>
    <property type="evidence" value="ECO:0007669"/>
    <property type="project" value="UniProtKB-SubCell"/>
</dbReference>
<evidence type="ECO:0000259" key="6">
    <source>
        <dbReference type="Pfam" id="PF00496"/>
    </source>
</evidence>
<evidence type="ECO:0000256" key="1">
    <source>
        <dbReference type="ARBA" id="ARBA00004196"/>
    </source>
</evidence>
<reference evidence="7" key="1">
    <citation type="submission" date="2020-10" db="EMBL/GenBank/DDBJ databases">
        <authorList>
            <person name="Castelo-Branco R."/>
            <person name="Eusebio N."/>
            <person name="Adriana R."/>
            <person name="Vieira A."/>
            <person name="Brugerolle De Fraissinette N."/>
            <person name="Rezende De Castro R."/>
            <person name="Schneider M.P."/>
            <person name="Vasconcelos V."/>
            <person name="Leao P.N."/>
        </authorList>
    </citation>
    <scope>NUCLEOTIDE SEQUENCE</scope>
    <source>
        <strain evidence="7">LEGE 11480</strain>
    </source>
</reference>
<dbReference type="GO" id="GO:1904680">
    <property type="term" value="F:peptide transmembrane transporter activity"/>
    <property type="evidence" value="ECO:0007669"/>
    <property type="project" value="TreeGrafter"/>
</dbReference>
<dbReference type="GO" id="GO:0042597">
    <property type="term" value="C:periplasmic space"/>
    <property type="evidence" value="ECO:0007669"/>
    <property type="project" value="UniProtKB-ARBA"/>
</dbReference>
<keyword evidence="3" id="KW-0813">Transport</keyword>